<name>A0A8S1IZL0_9CHLO</name>
<comment type="caution">
    <text evidence="1">The sequence shown here is derived from an EMBL/GenBank/DDBJ whole genome shotgun (WGS) entry which is preliminary data.</text>
</comment>
<evidence type="ECO:0000313" key="2">
    <source>
        <dbReference type="Proteomes" id="UP000708148"/>
    </source>
</evidence>
<dbReference type="AlphaFoldDB" id="A0A8S1IZL0"/>
<sequence length="102" mass="11032">MIALPGLVHLNLGSTSQASVHVKRVSIQEHERTWGRGAKAGGQHSAMAGTVGRCQRGTTMFWLVTGELVLAMGRPQRSCAPGGSECFHELLFRSLLPWCLFG</sequence>
<evidence type="ECO:0000313" key="1">
    <source>
        <dbReference type="EMBL" id="CAD7699210.1"/>
    </source>
</evidence>
<keyword evidence="2" id="KW-1185">Reference proteome</keyword>
<organism evidence="1 2">
    <name type="scientific">Ostreobium quekettii</name>
    <dbReference type="NCBI Taxonomy" id="121088"/>
    <lineage>
        <taxon>Eukaryota</taxon>
        <taxon>Viridiplantae</taxon>
        <taxon>Chlorophyta</taxon>
        <taxon>core chlorophytes</taxon>
        <taxon>Ulvophyceae</taxon>
        <taxon>TCBD clade</taxon>
        <taxon>Bryopsidales</taxon>
        <taxon>Ostreobineae</taxon>
        <taxon>Ostreobiaceae</taxon>
        <taxon>Ostreobium</taxon>
    </lineage>
</organism>
<dbReference type="EMBL" id="CAJHUC010000972">
    <property type="protein sequence ID" value="CAD7699210.1"/>
    <property type="molecule type" value="Genomic_DNA"/>
</dbReference>
<proteinExistence type="predicted"/>
<dbReference type="Proteomes" id="UP000708148">
    <property type="component" value="Unassembled WGS sequence"/>
</dbReference>
<gene>
    <name evidence="1" type="ORF">OSTQU699_LOCUS4569</name>
</gene>
<reference evidence="1" key="1">
    <citation type="submission" date="2020-12" db="EMBL/GenBank/DDBJ databases">
        <authorList>
            <person name="Iha C."/>
        </authorList>
    </citation>
    <scope>NUCLEOTIDE SEQUENCE</scope>
</reference>
<protein>
    <submittedName>
        <fullName evidence="1">Uncharacterized protein</fullName>
    </submittedName>
</protein>
<accession>A0A8S1IZL0</accession>